<protein>
    <submittedName>
        <fullName evidence="1">Uncharacterized protein</fullName>
    </submittedName>
</protein>
<organism evidence="1">
    <name type="scientific">uncultured Caudovirales phage</name>
    <dbReference type="NCBI Taxonomy" id="2100421"/>
    <lineage>
        <taxon>Viruses</taxon>
        <taxon>Duplodnaviria</taxon>
        <taxon>Heunggongvirae</taxon>
        <taxon>Uroviricota</taxon>
        <taxon>Caudoviricetes</taxon>
        <taxon>Peduoviridae</taxon>
        <taxon>Maltschvirus</taxon>
        <taxon>Maltschvirus maltsch</taxon>
    </lineage>
</organism>
<proteinExistence type="predicted"/>
<sequence>MAIFRKDTQAFSEDNKTQFDVVMLAGANGSQINTIYRLPVDIGNTSISISGNVNVNTPNTVTIQSSPEDPVDIHIRQVGNSGILNVPYLPIGGNVIITSGNIVLGANVTAYINNFPTSQNVVVTSGNLVLAANVTAYINNFPTSQNVVVTSGNLILGANVTAYINNFPTSFNANLYYSNGTAVSNTNPMPISGNVNAVMITSSNTPALVKYADSYNTQLDAVGRLRVSPPIQSYWYTPTVDKDGDLRYQEAFQNNANSYFIQNLAQIRMTSGNTYNANTSLTGSAIRLTRRRFAMRPNVSLEWFGALNWSGAETNVTKRRGLYTQYNGVFFEVSNGDISFNIRRRLEDGTITVKTIARSDWNVDKLDGTNSATNPTGKNINPATSAQSVTISGVASKSGPFTPQNSTENYYRVVFNTSSTASLTWQSGQHVVMSGLSPSTLNGHGMFVASTANTVTISYLGDPGTYTSGTGLMYSDGMYNSYSWWIDFNGSRTNRIRFGIQGADSPQVCHIEDFTGILGTRWSNAPAMPDRMEIFNTGVPNYDPAMFIGSSSISTEAEALLNPAFGLAIHDSSVSFNKTTDVNNEYAILGVGLRSGEPYQRADLQIQQIQLADLGNLNNQQAAIMQWRLVLNPTYAGTAVPAANNIGKATRQWSFANGTTISGGVTLLGGYFQGTQTQETRTALNFLNMGSNVDNSNADIVVLACKMLVGGSSSSLIAGGFDIIESL</sequence>
<gene>
    <name evidence="1" type="ORF">UFOVP247_40</name>
</gene>
<reference evidence="1" key="1">
    <citation type="submission" date="2020-05" db="EMBL/GenBank/DDBJ databases">
        <authorList>
            <person name="Chiriac C."/>
            <person name="Salcher M."/>
            <person name="Ghai R."/>
            <person name="Kavagutti S V."/>
        </authorList>
    </citation>
    <scope>NUCLEOTIDE SEQUENCE</scope>
</reference>
<dbReference type="EMBL" id="LR798288">
    <property type="protein sequence ID" value="CAB5220804.1"/>
    <property type="molecule type" value="Genomic_DNA"/>
</dbReference>
<evidence type="ECO:0000313" key="1">
    <source>
        <dbReference type="EMBL" id="CAB5220804.1"/>
    </source>
</evidence>
<accession>A0A6J7WXI4</accession>
<name>A0A6J7WXI4_9CAUD</name>